<name>A0A2Z5GCK9_9BACT</name>
<dbReference type="KEGG" id="abas:ACPOL_7163"/>
<dbReference type="EMBL" id="CP030844">
    <property type="protein sequence ID" value="AXC16355.1"/>
    <property type="molecule type" value="Genomic_DNA"/>
</dbReference>
<sequence length="158" mass="17096">MAKEPVISPAIGAFYAATQELGVANQVTTFTMSDFNRAFQPNGNNGKRSRLGKQSLRAWGAAKGGRVSGTMPTLALGGPLQTTRVALLNNAGYEVAAVDSDNAALALLETEHFDLILIGGILPSNKKALTRGFGRGIHIFWSLRSRTEWIRITFIHRK</sequence>
<accession>A0A2Z5GCK9</accession>
<dbReference type="SUPFAM" id="SSF52172">
    <property type="entry name" value="CheY-like"/>
    <property type="match status" value="1"/>
</dbReference>
<evidence type="ECO:0000313" key="1">
    <source>
        <dbReference type="EMBL" id="AXC16317.1"/>
    </source>
</evidence>
<keyword evidence="3" id="KW-1185">Reference proteome</keyword>
<evidence type="ECO:0000313" key="2">
    <source>
        <dbReference type="EMBL" id="AXC16355.1"/>
    </source>
</evidence>
<dbReference type="InterPro" id="IPR011006">
    <property type="entry name" value="CheY-like_superfamily"/>
</dbReference>
<dbReference type="Proteomes" id="UP000253606">
    <property type="component" value="Plasmid pACPOL4"/>
</dbReference>
<keyword evidence="2" id="KW-0614">Plasmid</keyword>
<organism evidence="2 3">
    <name type="scientific">Acidisarcina polymorpha</name>
    <dbReference type="NCBI Taxonomy" id="2211140"/>
    <lineage>
        <taxon>Bacteria</taxon>
        <taxon>Pseudomonadati</taxon>
        <taxon>Acidobacteriota</taxon>
        <taxon>Terriglobia</taxon>
        <taxon>Terriglobales</taxon>
        <taxon>Acidobacteriaceae</taxon>
        <taxon>Acidisarcina</taxon>
    </lineage>
</organism>
<proteinExistence type="predicted"/>
<dbReference type="AlphaFoldDB" id="A0A2Z5GCK9"/>
<dbReference type="KEGG" id="abas:ACPOL_7125"/>
<geneLocation type="plasmid" evidence="1">
    <name>pACPOL4</name>
</geneLocation>
<gene>
    <name evidence="1" type="ORF">ACPOL_7125</name>
    <name evidence="2" type="ORF">ACPOL_7163</name>
</gene>
<dbReference type="Proteomes" id="UP000253606">
    <property type="component" value="Plasmid pACPOL3"/>
</dbReference>
<geneLocation type="plasmid" evidence="3">
    <name>pacpol3</name>
</geneLocation>
<dbReference type="EMBL" id="CP030843">
    <property type="protein sequence ID" value="AXC16317.1"/>
    <property type="molecule type" value="Genomic_DNA"/>
</dbReference>
<protein>
    <submittedName>
        <fullName evidence="1">Oligopeptide ABC transporter, periplasmic oligopeptide-binding protein OppA</fullName>
    </submittedName>
</protein>
<evidence type="ECO:0000313" key="3">
    <source>
        <dbReference type="Proteomes" id="UP000253606"/>
    </source>
</evidence>
<dbReference type="RefSeq" id="WP_236657631.1">
    <property type="nucleotide sequence ID" value="NZ_CP030843.1"/>
</dbReference>
<reference evidence="2 3" key="1">
    <citation type="journal article" date="2018" name="Front. Microbiol.">
        <title>Hydrolytic Capabilities as a Key to Environmental Success: Chitinolytic and Cellulolytic Acidobacteria From Acidic Sub-arctic Soils and Boreal Peatlands.</title>
        <authorList>
            <person name="Belova S.E."/>
            <person name="Ravin N.V."/>
            <person name="Pankratov T.A."/>
            <person name="Rakitin A.L."/>
            <person name="Ivanova A.A."/>
            <person name="Beletsky A.V."/>
            <person name="Mardanov A.V."/>
            <person name="Sinninghe Damste J.S."/>
            <person name="Dedysh S.N."/>
        </authorList>
    </citation>
    <scope>NUCLEOTIDE SEQUENCE [LARGE SCALE GENOMIC DNA]</scope>
    <source>
        <strain evidence="2 3">SBC82</strain>
        <plasmid evidence="3">pacpol3</plasmid>
        <plasmid evidence="2">pACPOL3</plasmid>
        <plasmid evidence="1">pACPOL4</plasmid>
        <plasmid evidence="3">pacpol4</plasmid>
    </source>
</reference>
<geneLocation type="plasmid" evidence="2">
    <name>pACPOL3</name>
</geneLocation>
<geneLocation type="plasmid" evidence="3">
    <name>pacpol4</name>
</geneLocation>